<feature type="domain" description="GB1/RHD3-type G" evidence="5">
    <location>
        <begin position="76"/>
        <end position="166"/>
    </location>
</feature>
<dbReference type="PROSITE" id="PS51715">
    <property type="entry name" value="G_GB1_RHD3"/>
    <property type="match status" value="1"/>
</dbReference>
<feature type="non-terminal residue" evidence="6">
    <location>
        <position position="166"/>
    </location>
</feature>
<evidence type="ECO:0000313" key="6">
    <source>
        <dbReference type="EMBL" id="OIT18744.1"/>
    </source>
</evidence>
<sequence>MRRFFGIGSTGDSPQQDSPSPSPSPSPPTSPSPSPPQRSSINVATGPARPIRFVYCDEKGKFQIDPEALAVLQLVKEPVGVVSVCGRARQGKSFILNQLLGRSSGFQVAPTHRPCTKGIWLWSAPLRRTALDGTEYNLLLLDTEGIDAYDRKRLVFYDLNYFVLLV</sequence>
<dbReference type="InterPro" id="IPR030386">
    <property type="entry name" value="G_GB1_RHD3_dom"/>
</dbReference>
<dbReference type="Gene3D" id="3.40.50.300">
    <property type="entry name" value="P-loop containing nucleotide triphosphate hydrolases"/>
    <property type="match status" value="1"/>
</dbReference>
<name>A0A1J6K0P5_NICAT</name>
<dbReference type="Gramene" id="OIT18744">
    <property type="protein sequence ID" value="OIT18744"/>
    <property type="gene ID" value="A4A49_43592"/>
</dbReference>
<evidence type="ECO:0000256" key="1">
    <source>
        <dbReference type="ARBA" id="ARBA00022741"/>
    </source>
</evidence>
<gene>
    <name evidence="6" type="ORF">A4A49_43592</name>
</gene>
<dbReference type="Proteomes" id="UP000187609">
    <property type="component" value="Unassembled WGS sequence"/>
</dbReference>
<keyword evidence="1" id="KW-0547">Nucleotide-binding</keyword>
<comment type="caution">
    <text evidence="6">The sequence shown here is derived from an EMBL/GenBank/DDBJ whole genome shotgun (WGS) entry which is preliminary data.</text>
</comment>
<dbReference type="PANTHER" id="PTHR10751">
    <property type="entry name" value="GUANYLATE BINDING PROTEIN"/>
    <property type="match status" value="1"/>
</dbReference>
<dbReference type="Pfam" id="PF02263">
    <property type="entry name" value="GBP"/>
    <property type="match status" value="1"/>
</dbReference>
<organism evidence="6 7">
    <name type="scientific">Nicotiana attenuata</name>
    <name type="common">Coyote tobacco</name>
    <dbReference type="NCBI Taxonomy" id="49451"/>
    <lineage>
        <taxon>Eukaryota</taxon>
        <taxon>Viridiplantae</taxon>
        <taxon>Streptophyta</taxon>
        <taxon>Embryophyta</taxon>
        <taxon>Tracheophyta</taxon>
        <taxon>Spermatophyta</taxon>
        <taxon>Magnoliopsida</taxon>
        <taxon>eudicotyledons</taxon>
        <taxon>Gunneridae</taxon>
        <taxon>Pentapetalae</taxon>
        <taxon>asterids</taxon>
        <taxon>lamiids</taxon>
        <taxon>Solanales</taxon>
        <taxon>Solanaceae</taxon>
        <taxon>Nicotianoideae</taxon>
        <taxon>Nicotianeae</taxon>
        <taxon>Nicotiana</taxon>
    </lineage>
</organism>
<evidence type="ECO:0000256" key="4">
    <source>
        <dbReference type="SAM" id="MobiDB-lite"/>
    </source>
</evidence>
<feature type="region of interest" description="Disordered" evidence="4">
    <location>
        <begin position="1"/>
        <end position="43"/>
    </location>
</feature>
<comment type="similarity">
    <text evidence="3">Belongs to the TRAFAC class dynamin-like GTPase superfamily. GB1/RHD3 GTPase family.</text>
</comment>
<feature type="compositionally biased region" description="Pro residues" evidence="4">
    <location>
        <begin position="20"/>
        <end position="36"/>
    </location>
</feature>
<accession>A0A1J6K0P5</accession>
<dbReference type="AlphaFoldDB" id="A0A1J6K0P5"/>
<dbReference type="InterPro" id="IPR015894">
    <property type="entry name" value="Guanylate-bd_N"/>
</dbReference>
<dbReference type="EMBL" id="MJEQ01018499">
    <property type="protein sequence ID" value="OIT18744.1"/>
    <property type="molecule type" value="Genomic_DNA"/>
</dbReference>
<dbReference type="InterPro" id="IPR027417">
    <property type="entry name" value="P-loop_NTPase"/>
</dbReference>
<dbReference type="SUPFAM" id="SSF52540">
    <property type="entry name" value="P-loop containing nucleoside triphosphate hydrolases"/>
    <property type="match status" value="1"/>
</dbReference>
<keyword evidence="7" id="KW-1185">Reference proteome</keyword>
<dbReference type="SMR" id="A0A1J6K0P5"/>
<evidence type="ECO:0000256" key="3">
    <source>
        <dbReference type="PROSITE-ProRule" id="PRU01052"/>
    </source>
</evidence>
<evidence type="ECO:0000256" key="2">
    <source>
        <dbReference type="ARBA" id="ARBA00023134"/>
    </source>
</evidence>
<dbReference type="GO" id="GO:0005525">
    <property type="term" value="F:GTP binding"/>
    <property type="evidence" value="ECO:0007669"/>
    <property type="project" value="UniProtKB-KW"/>
</dbReference>
<evidence type="ECO:0000259" key="5">
    <source>
        <dbReference type="PROSITE" id="PS51715"/>
    </source>
</evidence>
<evidence type="ECO:0000313" key="7">
    <source>
        <dbReference type="Proteomes" id="UP000187609"/>
    </source>
</evidence>
<reference evidence="6" key="1">
    <citation type="submission" date="2016-11" db="EMBL/GenBank/DDBJ databases">
        <title>The genome of Nicotiana attenuata.</title>
        <authorList>
            <person name="Xu S."/>
            <person name="Brockmoeller T."/>
            <person name="Gaquerel E."/>
            <person name="Navarro A."/>
            <person name="Kuhl H."/>
            <person name="Gase K."/>
            <person name="Ling Z."/>
            <person name="Zhou W."/>
            <person name="Kreitzer C."/>
            <person name="Stanke M."/>
            <person name="Tang H."/>
            <person name="Lyons E."/>
            <person name="Pandey P."/>
            <person name="Pandey S.P."/>
            <person name="Timmermann B."/>
            <person name="Baldwin I.T."/>
        </authorList>
    </citation>
    <scope>NUCLEOTIDE SEQUENCE [LARGE SCALE GENOMIC DNA]</scope>
    <source>
        <strain evidence="6">UT</strain>
    </source>
</reference>
<dbReference type="GO" id="GO:0003924">
    <property type="term" value="F:GTPase activity"/>
    <property type="evidence" value="ECO:0007669"/>
    <property type="project" value="InterPro"/>
</dbReference>
<keyword evidence="2" id="KW-0342">GTP-binding</keyword>
<protein>
    <recommendedName>
        <fullName evidence="5">GB1/RHD3-type G domain-containing protein</fullName>
    </recommendedName>
</protein>
<proteinExistence type="inferred from homology"/>